<organism evidence="2 3">
    <name type="scientific">Panacibacter ginsenosidivorans</name>
    <dbReference type="NCBI Taxonomy" id="1813871"/>
    <lineage>
        <taxon>Bacteria</taxon>
        <taxon>Pseudomonadati</taxon>
        <taxon>Bacteroidota</taxon>
        <taxon>Chitinophagia</taxon>
        <taxon>Chitinophagales</taxon>
        <taxon>Chitinophagaceae</taxon>
        <taxon>Panacibacter</taxon>
    </lineage>
</organism>
<dbReference type="EMBL" id="CP042435">
    <property type="protein sequence ID" value="QEC69084.1"/>
    <property type="molecule type" value="Genomic_DNA"/>
</dbReference>
<evidence type="ECO:0000313" key="3">
    <source>
        <dbReference type="Proteomes" id="UP000321533"/>
    </source>
</evidence>
<dbReference type="AlphaFoldDB" id="A0A5B8VCB4"/>
<accession>A0A5B8VCB4</accession>
<dbReference type="PANTHER" id="PTHR22916:SF3">
    <property type="entry name" value="UDP-GLCNAC:BETAGAL BETA-1,3-N-ACETYLGLUCOSAMINYLTRANSFERASE-LIKE PROTEIN 1"/>
    <property type="match status" value="1"/>
</dbReference>
<reference evidence="2 3" key="1">
    <citation type="journal article" date="2016" name="Int. J. Syst. Evol. Microbiol.">
        <title>Panacibacter ginsenosidivorans gen. nov., sp. nov., with ginsenoside converting activity isolated from soil of a ginseng field.</title>
        <authorList>
            <person name="Siddiqi M.Z."/>
            <person name="Muhammad Shafi S."/>
            <person name="Choi K.D."/>
            <person name="Im W.T."/>
        </authorList>
    </citation>
    <scope>NUCLEOTIDE SEQUENCE [LARGE SCALE GENOMIC DNA]</scope>
    <source>
        <strain evidence="2 3">Gsoil1550</strain>
    </source>
</reference>
<dbReference type="KEGG" id="pgin:FRZ67_17850"/>
<dbReference type="Pfam" id="PF00535">
    <property type="entry name" value="Glycos_transf_2"/>
    <property type="match status" value="1"/>
</dbReference>
<evidence type="ECO:0000259" key="1">
    <source>
        <dbReference type="Pfam" id="PF00535"/>
    </source>
</evidence>
<dbReference type="Proteomes" id="UP000321533">
    <property type="component" value="Chromosome"/>
</dbReference>
<evidence type="ECO:0000313" key="2">
    <source>
        <dbReference type="EMBL" id="QEC69084.1"/>
    </source>
</evidence>
<dbReference type="Gene3D" id="3.90.550.10">
    <property type="entry name" value="Spore Coat Polysaccharide Biosynthesis Protein SpsA, Chain A"/>
    <property type="match status" value="1"/>
</dbReference>
<sequence>MQIVSIIAVCYNQAAYVADTLNSIKAQTYPNIQLIVADDGSEDGSKEVIKNWIAQNDPSAIFIDHQKNLGLTKNINSALPYIKGDYFQVFGCDDIMLPDKIERQVALLQANKDAGIVYSDMQLIDKEGHDLPLTYFQKHAYKQPFSGDHYESLINRIIPAAPTVLIKKGVLEKTGYYNEKLDYEDYDYFLRAAKHYSFIYEPTITVKYRVLESSLSNHNVYPVKYFRNLFTVLYSNYDTRKQYRQQFNDRLLFCIKNLYSLKYKNAFGLFSKALLKTGDTRLLKYTIASIPFMFTGIK</sequence>
<name>A0A5B8VCB4_9BACT</name>
<dbReference type="RefSeq" id="WP_147191782.1">
    <property type="nucleotide sequence ID" value="NZ_CP042435.1"/>
</dbReference>
<dbReference type="GO" id="GO:0016758">
    <property type="term" value="F:hexosyltransferase activity"/>
    <property type="evidence" value="ECO:0007669"/>
    <property type="project" value="UniProtKB-ARBA"/>
</dbReference>
<dbReference type="SUPFAM" id="SSF53448">
    <property type="entry name" value="Nucleotide-diphospho-sugar transferases"/>
    <property type="match status" value="1"/>
</dbReference>
<protein>
    <submittedName>
        <fullName evidence="2">Glycosyltransferase</fullName>
    </submittedName>
</protein>
<keyword evidence="3" id="KW-1185">Reference proteome</keyword>
<feature type="domain" description="Glycosyltransferase 2-like" evidence="1">
    <location>
        <begin position="5"/>
        <end position="131"/>
    </location>
</feature>
<proteinExistence type="predicted"/>
<dbReference type="OrthoDB" id="9815829at2"/>
<gene>
    <name evidence="2" type="ORF">FRZ67_17850</name>
</gene>
<keyword evidence="2" id="KW-0808">Transferase</keyword>
<dbReference type="InterPro" id="IPR001173">
    <property type="entry name" value="Glyco_trans_2-like"/>
</dbReference>
<dbReference type="PANTHER" id="PTHR22916">
    <property type="entry name" value="GLYCOSYLTRANSFERASE"/>
    <property type="match status" value="1"/>
</dbReference>
<dbReference type="InterPro" id="IPR029044">
    <property type="entry name" value="Nucleotide-diphossugar_trans"/>
</dbReference>